<dbReference type="EMBL" id="MT740307">
    <property type="protein sequence ID" value="QNR53941.1"/>
    <property type="molecule type" value="Genomic_DNA"/>
</dbReference>
<sequence length="114" mass="12831">MSQAAVVLKDNWSISCSNATQYEGMKALLQKLGYTFEEDDEYDAQYTTVCSSDFTKSGVTQGYVCYSEYNHFENVMDFLVFHLGAEHEVVVQLEAKRAQIEAIAQEMYAIAMAA</sequence>
<evidence type="ECO:0000313" key="2">
    <source>
        <dbReference type="Proteomes" id="UP000516415"/>
    </source>
</evidence>
<reference evidence="1 2" key="1">
    <citation type="submission" date="2020-07" db="EMBL/GenBank/DDBJ databases">
        <authorList>
            <person name="Martino G."/>
            <person name="Holtappels D."/>
            <person name="Wagemans J."/>
            <person name="Lavigne R."/>
            <person name="Turina M."/>
            <person name="Ciuffo M."/>
        </authorList>
    </citation>
    <scope>NUCLEOTIDE SEQUENCE [LARGE SCALE GENOMIC DNA]</scope>
</reference>
<gene>
    <name evidence="1" type="ORF">phiK7A1_153</name>
</gene>
<organism evidence="1 2">
    <name type="scientific">Pseudomonas phage phiK7A1</name>
    <dbReference type="NCBI Taxonomy" id="2759194"/>
    <lineage>
        <taxon>Viruses</taxon>
        <taxon>Duplodnaviria</taxon>
        <taxon>Heunggongvirae</taxon>
        <taxon>Uroviricota</taxon>
        <taxon>Caudoviricetes</taxon>
        <taxon>Vandenendeviridae</taxon>
        <taxon>Gorskivirinae</taxon>
        <taxon>Torinovirus</taxon>
        <taxon>Torinovirus K7A1</taxon>
    </lineage>
</organism>
<name>A0A7H0XG01_9CAUD</name>
<protein>
    <submittedName>
        <fullName evidence="1">Uncharacterized protein</fullName>
    </submittedName>
</protein>
<dbReference type="Proteomes" id="UP000516415">
    <property type="component" value="Segment"/>
</dbReference>
<accession>A0A7H0XG01</accession>
<proteinExistence type="predicted"/>
<evidence type="ECO:0000313" key="1">
    <source>
        <dbReference type="EMBL" id="QNR53941.1"/>
    </source>
</evidence>
<keyword evidence="2" id="KW-1185">Reference proteome</keyword>